<keyword evidence="4" id="KW-1185">Reference proteome</keyword>
<dbReference type="Pfam" id="PF22740">
    <property type="entry name" value="PapZ_C"/>
    <property type="match status" value="1"/>
</dbReference>
<gene>
    <name evidence="3" type="ORF">CTEN210_06830</name>
</gene>
<dbReference type="EMBL" id="BLLK01000038">
    <property type="protein sequence ID" value="GFH50354.1"/>
    <property type="molecule type" value="Genomic_DNA"/>
</dbReference>
<feature type="region of interest" description="Disordered" evidence="1">
    <location>
        <begin position="172"/>
        <end position="193"/>
    </location>
</feature>
<dbReference type="Proteomes" id="UP001054902">
    <property type="component" value="Unassembled WGS sequence"/>
</dbReference>
<dbReference type="AlphaFoldDB" id="A0AAD3CTI5"/>
<feature type="region of interest" description="Disordered" evidence="1">
    <location>
        <begin position="1"/>
        <end position="30"/>
    </location>
</feature>
<accession>A0AAD3CTI5</accession>
<organism evidence="3 4">
    <name type="scientific">Chaetoceros tenuissimus</name>
    <dbReference type="NCBI Taxonomy" id="426638"/>
    <lineage>
        <taxon>Eukaryota</taxon>
        <taxon>Sar</taxon>
        <taxon>Stramenopiles</taxon>
        <taxon>Ochrophyta</taxon>
        <taxon>Bacillariophyta</taxon>
        <taxon>Coscinodiscophyceae</taxon>
        <taxon>Chaetocerotophycidae</taxon>
        <taxon>Chaetocerotales</taxon>
        <taxon>Chaetocerotaceae</taxon>
        <taxon>Chaetoceros</taxon>
    </lineage>
</organism>
<comment type="caution">
    <text evidence="3">The sequence shown here is derived from an EMBL/GenBank/DDBJ whole genome shotgun (WGS) entry which is preliminary data.</text>
</comment>
<proteinExistence type="predicted"/>
<sequence length="193" mass="22101">METQTFKPQQPTPTTKTDKDDSSSMQKSSSVPQLIIITITTFGTETGARPDRQTLDYETFKCHWIPNPSSKSRKGTTGESKKLRDEILSCPKVQEFVSNCVATIKDVILQIAEESNEEEQESRQYHFAFSCARGKHRSVSVAIAASECLLKLFPNVRIEFQHLGLQEMTCRKSKKSKTRSKRRDNRIDEYNQY</sequence>
<evidence type="ECO:0000259" key="2">
    <source>
        <dbReference type="Pfam" id="PF22740"/>
    </source>
</evidence>
<feature type="compositionally biased region" description="Basic residues" evidence="1">
    <location>
        <begin position="172"/>
        <end position="184"/>
    </location>
</feature>
<dbReference type="InterPro" id="IPR053931">
    <property type="entry name" value="RapZ_C"/>
</dbReference>
<name>A0AAD3CTI5_9STRA</name>
<evidence type="ECO:0000313" key="3">
    <source>
        <dbReference type="EMBL" id="GFH50354.1"/>
    </source>
</evidence>
<feature type="compositionally biased region" description="Low complexity" evidence="1">
    <location>
        <begin position="1"/>
        <end position="15"/>
    </location>
</feature>
<evidence type="ECO:0000256" key="1">
    <source>
        <dbReference type="SAM" id="MobiDB-lite"/>
    </source>
</evidence>
<protein>
    <recommendedName>
        <fullName evidence="2">RapZ C-terminal domain-containing protein</fullName>
    </recommendedName>
</protein>
<evidence type="ECO:0000313" key="4">
    <source>
        <dbReference type="Proteomes" id="UP001054902"/>
    </source>
</evidence>
<reference evidence="3 4" key="1">
    <citation type="journal article" date="2021" name="Sci. Rep.">
        <title>The genome of the diatom Chaetoceros tenuissimus carries an ancient integrated fragment of an extant virus.</title>
        <authorList>
            <person name="Hongo Y."/>
            <person name="Kimura K."/>
            <person name="Takaki Y."/>
            <person name="Yoshida Y."/>
            <person name="Baba S."/>
            <person name="Kobayashi G."/>
            <person name="Nagasaki K."/>
            <person name="Hano T."/>
            <person name="Tomaru Y."/>
        </authorList>
    </citation>
    <scope>NUCLEOTIDE SEQUENCE [LARGE SCALE GENOMIC DNA]</scope>
    <source>
        <strain evidence="3 4">NIES-3715</strain>
    </source>
</reference>
<feature type="domain" description="RapZ C-terminal" evidence="2">
    <location>
        <begin position="36"/>
        <end position="152"/>
    </location>
</feature>